<dbReference type="SUPFAM" id="SSF100950">
    <property type="entry name" value="NagB/RpiA/CoA transferase-like"/>
    <property type="match status" value="1"/>
</dbReference>
<dbReference type="AlphaFoldDB" id="A0A1N7L1S8"/>
<dbReference type="InterPro" id="IPR005900">
    <property type="entry name" value="6-phosphogluconolactonase_DevB"/>
</dbReference>
<dbReference type="InterPro" id="IPR039104">
    <property type="entry name" value="6PGL"/>
</dbReference>
<dbReference type="InterPro" id="IPR037171">
    <property type="entry name" value="NagB/RpiA_transferase-like"/>
</dbReference>
<dbReference type="Pfam" id="PF01182">
    <property type="entry name" value="Glucosamine_iso"/>
    <property type="match status" value="1"/>
</dbReference>
<evidence type="ECO:0000313" key="9">
    <source>
        <dbReference type="EMBL" id="SIS67774.1"/>
    </source>
</evidence>
<keyword evidence="7" id="KW-0378">Hydrolase</keyword>
<reference evidence="10" key="1">
    <citation type="submission" date="2017-01" db="EMBL/GenBank/DDBJ databases">
        <authorList>
            <person name="Varghese N."/>
            <person name="Submissions S."/>
        </authorList>
    </citation>
    <scope>NUCLEOTIDE SEQUENCE [LARGE SCALE GENOMIC DNA]</scope>
    <source>
        <strain evidence="10">DSM 22306</strain>
    </source>
</reference>
<dbReference type="InterPro" id="IPR006148">
    <property type="entry name" value="Glc/Gal-6P_isomerase"/>
</dbReference>
<dbReference type="EC" id="3.1.1.31" evidence="5 7"/>
<dbReference type="EMBL" id="FTOE01000003">
    <property type="protein sequence ID" value="SIS67774.1"/>
    <property type="molecule type" value="Genomic_DNA"/>
</dbReference>
<evidence type="ECO:0000256" key="3">
    <source>
        <dbReference type="ARBA" id="ARBA00004961"/>
    </source>
</evidence>
<dbReference type="GO" id="GO:0005975">
    <property type="term" value="P:carbohydrate metabolic process"/>
    <property type="evidence" value="ECO:0007669"/>
    <property type="project" value="UniProtKB-UniRule"/>
</dbReference>
<evidence type="ECO:0000256" key="5">
    <source>
        <dbReference type="ARBA" id="ARBA00013198"/>
    </source>
</evidence>
<evidence type="ECO:0000313" key="10">
    <source>
        <dbReference type="Proteomes" id="UP000185999"/>
    </source>
</evidence>
<comment type="function">
    <text evidence="2 7">Hydrolysis of 6-phosphogluconolactone to 6-phosphogluconate.</text>
</comment>
<dbReference type="RefSeq" id="WP_054342050.1">
    <property type="nucleotide sequence ID" value="NZ_FTOE01000003.1"/>
</dbReference>
<evidence type="ECO:0000256" key="2">
    <source>
        <dbReference type="ARBA" id="ARBA00002681"/>
    </source>
</evidence>
<name>A0A1N7L1S8_9GAMM</name>
<dbReference type="GO" id="GO:0006098">
    <property type="term" value="P:pentose-phosphate shunt"/>
    <property type="evidence" value="ECO:0007669"/>
    <property type="project" value="UniProtKB-UniPathway"/>
</dbReference>
<dbReference type="UniPathway" id="UPA00115">
    <property type="reaction ID" value="UER00409"/>
</dbReference>
<proteinExistence type="inferred from homology"/>
<keyword evidence="10" id="KW-1185">Reference proteome</keyword>
<dbReference type="Proteomes" id="UP000185999">
    <property type="component" value="Unassembled WGS sequence"/>
</dbReference>
<dbReference type="CDD" id="cd01400">
    <property type="entry name" value="6PGL"/>
    <property type="match status" value="1"/>
</dbReference>
<evidence type="ECO:0000256" key="4">
    <source>
        <dbReference type="ARBA" id="ARBA00010662"/>
    </source>
</evidence>
<evidence type="ECO:0000259" key="8">
    <source>
        <dbReference type="Pfam" id="PF01182"/>
    </source>
</evidence>
<evidence type="ECO:0000256" key="1">
    <source>
        <dbReference type="ARBA" id="ARBA00000832"/>
    </source>
</evidence>
<evidence type="ECO:0000256" key="6">
    <source>
        <dbReference type="ARBA" id="ARBA00020337"/>
    </source>
</evidence>
<feature type="domain" description="Glucosamine/galactosamine-6-phosphate isomerase" evidence="8">
    <location>
        <begin position="14"/>
        <end position="225"/>
    </location>
</feature>
<dbReference type="PANTHER" id="PTHR11054:SF0">
    <property type="entry name" value="6-PHOSPHOGLUCONOLACTONASE"/>
    <property type="match status" value="1"/>
</dbReference>
<evidence type="ECO:0000256" key="7">
    <source>
        <dbReference type="RuleBase" id="RU365095"/>
    </source>
</evidence>
<dbReference type="STRING" id="619304.SAMN05421760_103155"/>
<comment type="similarity">
    <text evidence="4 7">Belongs to the glucosamine/galactosamine-6-phosphate isomerase family. 6-phosphogluconolactonase subfamily.</text>
</comment>
<gene>
    <name evidence="7" type="primary">pgl</name>
    <name evidence="9" type="ORF">SAMN05421760_103155</name>
</gene>
<dbReference type="Gene3D" id="3.40.50.1360">
    <property type="match status" value="1"/>
</dbReference>
<protein>
    <recommendedName>
        <fullName evidence="6 7">6-phosphogluconolactonase</fullName>
        <shortName evidence="7">6PGL</shortName>
        <ecNumber evidence="5 7">3.1.1.31</ecNumber>
    </recommendedName>
</protein>
<dbReference type="GO" id="GO:0017057">
    <property type="term" value="F:6-phosphogluconolactonase activity"/>
    <property type="evidence" value="ECO:0007669"/>
    <property type="project" value="UniProtKB-UniRule"/>
</dbReference>
<organism evidence="9 10">
    <name type="scientific">Neptunomonas antarctica</name>
    <dbReference type="NCBI Taxonomy" id="619304"/>
    <lineage>
        <taxon>Bacteria</taxon>
        <taxon>Pseudomonadati</taxon>
        <taxon>Pseudomonadota</taxon>
        <taxon>Gammaproteobacteria</taxon>
        <taxon>Oceanospirillales</taxon>
        <taxon>Oceanospirillaceae</taxon>
        <taxon>Neptunomonas</taxon>
    </lineage>
</organism>
<accession>A0A1N7L1S8</accession>
<dbReference type="NCBIfam" id="TIGR01198">
    <property type="entry name" value="pgl"/>
    <property type="match status" value="1"/>
</dbReference>
<sequence length="232" mass="25707">MNMPEHITLCEFESREALTNSLCELIQTRLQNSINQSGRASIAFSGGSTPIPLFKQLSHAPLDWSAVTITLVDDRWVSPDHQDSNERLVKENLLQNEASASRFIGLWQENISAKEAEASCNQRLAELDTPLNTVILGMGNDGHTASLFPCAKGDLYAALASNKDCAVTNPASAPHARMTLTPKRLFNSDLRILHICGQDKLEVLKKALRENNLHTMPISIFLERPLTIYWAA</sequence>
<dbReference type="PANTHER" id="PTHR11054">
    <property type="entry name" value="6-PHOSPHOGLUCONOLACTONASE"/>
    <property type="match status" value="1"/>
</dbReference>
<comment type="catalytic activity">
    <reaction evidence="1 7">
        <text>6-phospho-D-glucono-1,5-lactone + H2O = 6-phospho-D-gluconate + H(+)</text>
        <dbReference type="Rhea" id="RHEA:12556"/>
        <dbReference type="ChEBI" id="CHEBI:15377"/>
        <dbReference type="ChEBI" id="CHEBI:15378"/>
        <dbReference type="ChEBI" id="CHEBI:57955"/>
        <dbReference type="ChEBI" id="CHEBI:58759"/>
        <dbReference type="EC" id="3.1.1.31"/>
    </reaction>
</comment>
<comment type="pathway">
    <text evidence="3 7">Carbohydrate degradation; pentose phosphate pathway; D-ribulose 5-phosphate from D-glucose 6-phosphate (oxidative stage): step 2/3.</text>
</comment>